<name>A0A6G3Y004_9ACTN</name>
<feature type="non-terminal residue" evidence="2">
    <location>
        <position position="1"/>
    </location>
</feature>
<dbReference type="InterPro" id="IPR001242">
    <property type="entry name" value="Condensation_dom"/>
</dbReference>
<dbReference type="PANTHER" id="PTHR45527">
    <property type="entry name" value="NONRIBOSOMAL PEPTIDE SYNTHETASE"/>
    <property type="match status" value="1"/>
</dbReference>
<feature type="domain" description="Condensation" evidence="1">
    <location>
        <begin position="3"/>
        <end position="193"/>
    </location>
</feature>
<dbReference type="GO" id="GO:0043041">
    <property type="term" value="P:amino acid activation for nonribosomal peptide biosynthetic process"/>
    <property type="evidence" value="ECO:0007669"/>
    <property type="project" value="TreeGrafter"/>
</dbReference>
<feature type="non-terminal residue" evidence="2">
    <location>
        <position position="194"/>
    </location>
</feature>
<protein>
    <submittedName>
        <fullName evidence="2">Non-ribosomal peptide synthetase</fullName>
    </submittedName>
</protein>
<evidence type="ECO:0000259" key="1">
    <source>
        <dbReference type="Pfam" id="PF00668"/>
    </source>
</evidence>
<reference evidence="2" key="1">
    <citation type="submission" date="2020-01" db="EMBL/GenBank/DDBJ databases">
        <title>Insect and environment-associated Actinomycetes.</title>
        <authorList>
            <person name="Currrie C."/>
            <person name="Chevrette M."/>
            <person name="Carlson C."/>
            <person name="Stubbendieck R."/>
            <person name="Wendt-Pienkowski E."/>
        </authorList>
    </citation>
    <scope>NUCLEOTIDE SEQUENCE</scope>
    <source>
        <strain evidence="2">SID7499</strain>
    </source>
</reference>
<dbReference type="SUPFAM" id="SSF52777">
    <property type="entry name" value="CoA-dependent acyltransferases"/>
    <property type="match status" value="1"/>
</dbReference>
<evidence type="ECO:0000313" key="2">
    <source>
        <dbReference type="EMBL" id="NEE23237.1"/>
    </source>
</evidence>
<dbReference type="AlphaFoldDB" id="A0A6G3Y004"/>
<proteinExistence type="predicted"/>
<gene>
    <name evidence="2" type="ORF">G3M58_94415</name>
</gene>
<accession>A0A6G3Y004</accession>
<dbReference type="PANTHER" id="PTHR45527:SF1">
    <property type="entry name" value="FATTY ACID SYNTHASE"/>
    <property type="match status" value="1"/>
</dbReference>
<dbReference type="InterPro" id="IPR023213">
    <property type="entry name" value="CAT-like_dom_sf"/>
</dbReference>
<dbReference type="Gene3D" id="3.30.559.10">
    <property type="entry name" value="Chloramphenicol acetyltransferase-like domain"/>
    <property type="match status" value="1"/>
</dbReference>
<dbReference type="GO" id="GO:0031177">
    <property type="term" value="F:phosphopantetheine binding"/>
    <property type="evidence" value="ECO:0007669"/>
    <property type="project" value="TreeGrafter"/>
</dbReference>
<dbReference type="Pfam" id="PF00668">
    <property type="entry name" value="Condensation"/>
    <property type="match status" value="1"/>
</dbReference>
<dbReference type="GO" id="GO:0003824">
    <property type="term" value="F:catalytic activity"/>
    <property type="evidence" value="ECO:0007669"/>
    <property type="project" value="InterPro"/>
</dbReference>
<dbReference type="Gene3D" id="3.30.559.30">
    <property type="entry name" value="Nonribosomal peptide synthetase, condensation domain"/>
    <property type="match status" value="1"/>
</dbReference>
<sequence length="194" mass="21290">LSDRIPRRLDATLRERLQTLARSADVTLNTVIQFAWGLLLARHTGREDVVFGATVSGRPPEIEDVESMTGLFINTLPVRVDLREGGTVRQALARLQAEQAKLTAHQHLGLADIQRSAGAGELFDTLLVFENYFVDGEGLRRAERSGELTVTGSEHTDATHYPLTLAVVPGGHLTLEYRPDLFGPDQAAALLDRL</sequence>
<comment type="caution">
    <text evidence="2">The sequence shown here is derived from an EMBL/GenBank/DDBJ whole genome shotgun (WGS) entry which is preliminary data.</text>
</comment>
<dbReference type="GO" id="GO:0008610">
    <property type="term" value="P:lipid biosynthetic process"/>
    <property type="evidence" value="ECO:0007669"/>
    <property type="project" value="UniProtKB-ARBA"/>
</dbReference>
<dbReference type="GO" id="GO:0044550">
    <property type="term" value="P:secondary metabolite biosynthetic process"/>
    <property type="evidence" value="ECO:0007669"/>
    <property type="project" value="TreeGrafter"/>
</dbReference>
<dbReference type="EMBL" id="JAAGMN010010171">
    <property type="protein sequence ID" value="NEE23237.1"/>
    <property type="molecule type" value="Genomic_DNA"/>
</dbReference>
<dbReference type="GO" id="GO:0005829">
    <property type="term" value="C:cytosol"/>
    <property type="evidence" value="ECO:0007669"/>
    <property type="project" value="TreeGrafter"/>
</dbReference>
<organism evidence="2">
    <name type="scientific">Streptomyces sp. SID7499</name>
    <dbReference type="NCBI Taxonomy" id="2706086"/>
    <lineage>
        <taxon>Bacteria</taxon>
        <taxon>Bacillati</taxon>
        <taxon>Actinomycetota</taxon>
        <taxon>Actinomycetes</taxon>
        <taxon>Kitasatosporales</taxon>
        <taxon>Streptomycetaceae</taxon>
        <taxon>Streptomyces</taxon>
    </lineage>
</organism>